<evidence type="ECO:0000256" key="11">
    <source>
        <dbReference type="SAM" id="Phobius"/>
    </source>
</evidence>
<sequence>MTEKLGIAAKDWGFCGERKENIEREKRHNKKRSRSIAAWSLIIAWDEITQGNSRFVNTLSEDFFGPNVQNAEESGNVIPKWTRCLRNKNQHGGGFAVLAGMAAASVANSGTLYLFCSHAHTKPNIFSASISSWLLTRGAFDEVGFKEKGMLVNWHGILTALSLYAFCYCAHPVFPTLYISMKNKRHSSNVMILALFYAPLANASMAVMGYLMFGPSVRSQITLNLPTEKLSSSYCKNPSLEFTMYRPDWRGKEHC</sequence>
<dbReference type="Proteomes" id="UP001164929">
    <property type="component" value="Chromosome 2"/>
</dbReference>
<dbReference type="GO" id="GO:0009734">
    <property type="term" value="P:auxin-activated signaling pathway"/>
    <property type="evidence" value="ECO:0007669"/>
    <property type="project" value="UniProtKB-KW"/>
</dbReference>
<evidence type="ECO:0000256" key="9">
    <source>
        <dbReference type="ARBA" id="ARBA00023294"/>
    </source>
</evidence>
<evidence type="ECO:0000313" key="13">
    <source>
        <dbReference type="EMBL" id="KAJ7005443.1"/>
    </source>
</evidence>
<reference evidence="13" key="1">
    <citation type="journal article" date="2023" name="Mol. Ecol. Resour.">
        <title>Chromosome-level genome assembly of a triploid poplar Populus alba 'Berolinensis'.</title>
        <authorList>
            <person name="Chen S."/>
            <person name="Yu Y."/>
            <person name="Wang X."/>
            <person name="Wang S."/>
            <person name="Zhang T."/>
            <person name="Zhou Y."/>
            <person name="He R."/>
            <person name="Meng N."/>
            <person name="Wang Y."/>
            <person name="Liu W."/>
            <person name="Liu Z."/>
            <person name="Liu J."/>
            <person name="Guo Q."/>
            <person name="Huang H."/>
            <person name="Sederoff R.R."/>
            <person name="Wang G."/>
            <person name="Qu G."/>
            <person name="Chen S."/>
        </authorList>
    </citation>
    <scope>NUCLEOTIDE SEQUENCE</scope>
    <source>
        <strain evidence="13">SC-2020</strain>
    </source>
</reference>
<evidence type="ECO:0000259" key="12">
    <source>
        <dbReference type="Pfam" id="PF01490"/>
    </source>
</evidence>
<dbReference type="AlphaFoldDB" id="A0AAD6RAL6"/>
<evidence type="ECO:0000256" key="2">
    <source>
        <dbReference type="ARBA" id="ARBA00005590"/>
    </source>
</evidence>
<keyword evidence="8 11" id="KW-0472">Membrane</keyword>
<keyword evidence="5" id="KW-0769">Symport</keyword>
<comment type="similarity">
    <text evidence="2">Belongs to the amino acid/polyamine transporter 2 family. Amino acid/auxin permease (AAAP) (TC 2.A.18.1) subfamily.</text>
</comment>
<feature type="transmembrane region" description="Helical" evidence="11">
    <location>
        <begin position="190"/>
        <end position="213"/>
    </location>
</feature>
<dbReference type="EMBL" id="JAQIZT010000002">
    <property type="protein sequence ID" value="KAJ7005443.1"/>
    <property type="molecule type" value="Genomic_DNA"/>
</dbReference>
<dbReference type="PANTHER" id="PTHR48017">
    <property type="entry name" value="OS05G0424000 PROTEIN-RELATED"/>
    <property type="match status" value="1"/>
</dbReference>
<evidence type="ECO:0000256" key="7">
    <source>
        <dbReference type="ARBA" id="ARBA00022989"/>
    </source>
</evidence>
<name>A0AAD6RAL6_9ROSI</name>
<evidence type="ECO:0000256" key="10">
    <source>
        <dbReference type="ARBA" id="ARBA00045588"/>
    </source>
</evidence>
<keyword evidence="7 11" id="KW-1133">Transmembrane helix</keyword>
<keyword evidence="3" id="KW-0813">Transport</keyword>
<comment type="function">
    <text evidence="10">Carrier protein involved in proton-driven auxin influx. Mediates the formation of auxin gradient from developing leaves (site of auxin biosynthesis) to tips by contributing to the loading of auxin in vascular tissues and facilitating acropetal (base to tip) auxin transport within inner tissues of the root apex, and basipetal (tip to base) auxin transport within outer tissues of the root apex. May be involved in lateral roots and nodules formation.</text>
</comment>
<evidence type="ECO:0000256" key="3">
    <source>
        <dbReference type="ARBA" id="ARBA00022448"/>
    </source>
</evidence>
<evidence type="ECO:0000313" key="14">
    <source>
        <dbReference type="Proteomes" id="UP001164929"/>
    </source>
</evidence>
<dbReference type="GO" id="GO:0012505">
    <property type="term" value="C:endomembrane system"/>
    <property type="evidence" value="ECO:0007669"/>
    <property type="project" value="UniProtKB-SubCell"/>
</dbReference>
<evidence type="ECO:0000256" key="8">
    <source>
        <dbReference type="ARBA" id="ARBA00023136"/>
    </source>
</evidence>
<dbReference type="InterPro" id="IPR013057">
    <property type="entry name" value="AA_transpt_TM"/>
</dbReference>
<dbReference type="GO" id="GO:0015293">
    <property type="term" value="F:symporter activity"/>
    <property type="evidence" value="ECO:0007669"/>
    <property type="project" value="UniProtKB-KW"/>
</dbReference>
<keyword evidence="9" id="KW-0927">Auxin signaling pathway</keyword>
<evidence type="ECO:0000256" key="4">
    <source>
        <dbReference type="ARBA" id="ARBA00022692"/>
    </source>
</evidence>
<evidence type="ECO:0000256" key="1">
    <source>
        <dbReference type="ARBA" id="ARBA00004127"/>
    </source>
</evidence>
<accession>A0AAD6RAL6</accession>
<organism evidence="13 14">
    <name type="scientific">Populus alba x Populus x berolinensis</name>
    <dbReference type="NCBI Taxonomy" id="444605"/>
    <lineage>
        <taxon>Eukaryota</taxon>
        <taxon>Viridiplantae</taxon>
        <taxon>Streptophyta</taxon>
        <taxon>Embryophyta</taxon>
        <taxon>Tracheophyta</taxon>
        <taxon>Spermatophyta</taxon>
        <taxon>Magnoliopsida</taxon>
        <taxon>eudicotyledons</taxon>
        <taxon>Gunneridae</taxon>
        <taxon>Pentapetalae</taxon>
        <taxon>rosids</taxon>
        <taxon>fabids</taxon>
        <taxon>Malpighiales</taxon>
        <taxon>Salicaceae</taxon>
        <taxon>Saliceae</taxon>
        <taxon>Populus</taxon>
    </lineage>
</organism>
<proteinExistence type="inferred from homology"/>
<gene>
    <name evidence="13" type="ORF">NC653_004915</name>
</gene>
<dbReference type="Pfam" id="PF01490">
    <property type="entry name" value="Aa_trans"/>
    <property type="match status" value="1"/>
</dbReference>
<keyword evidence="6" id="KW-0029">Amino-acid transport</keyword>
<comment type="subcellular location">
    <subcellularLocation>
        <location evidence="1">Endomembrane system</location>
        <topology evidence="1">Multi-pass membrane protein</topology>
    </subcellularLocation>
</comment>
<keyword evidence="4 11" id="KW-0812">Transmembrane</keyword>
<keyword evidence="14" id="KW-1185">Reference proteome</keyword>
<feature type="domain" description="Amino acid transporter transmembrane" evidence="12">
    <location>
        <begin position="138"/>
        <end position="229"/>
    </location>
</feature>
<evidence type="ECO:0000256" key="5">
    <source>
        <dbReference type="ARBA" id="ARBA00022847"/>
    </source>
</evidence>
<dbReference type="GO" id="GO:0006865">
    <property type="term" value="P:amino acid transport"/>
    <property type="evidence" value="ECO:0007669"/>
    <property type="project" value="UniProtKB-KW"/>
</dbReference>
<protein>
    <recommendedName>
        <fullName evidence="12">Amino acid transporter transmembrane domain-containing protein</fullName>
    </recommendedName>
</protein>
<comment type="caution">
    <text evidence="13">The sequence shown here is derived from an EMBL/GenBank/DDBJ whole genome shotgun (WGS) entry which is preliminary data.</text>
</comment>
<evidence type="ECO:0000256" key="6">
    <source>
        <dbReference type="ARBA" id="ARBA00022970"/>
    </source>
</evidence>
<feature type="transmembrane region" description="Helical" evidence="11">
    <location>
        <begin position="95"/>
        <end position="115"/>
    </location>
</feature>
<feature type="transmembrane region" description="Helical" evidence="11">
    <location>
        <begin position="154"/>
        <end position="178"/>
    </location>
</feature>